<protein>
    <submittedName>
        <fullName evidence="2">Predicted protein</fullName>
    </submittedName>
</protein>
<dbReference type="KEGG" id="mpp:MICPUCDRAFT_41417"/>
<accession>C1MZZ2</accession>
<dbReference type="GeneID" id="9686744"/>
<keyword evidence="3" id="KW-1185">Reference proteome</keyword>
<evidence type="ECO:0000313" key="2">
    <source>
        <dbReference type="EMBL" id="EEH54687.1"/>
    </source>
</evidence>
<evidence type="ECO:0000256" key="1">
    <source>
        <dbReference type="SAM" id="MobiDB-lite"/>
    </source>
</evidence>
<feature type="compositionally biased region" description="Basic and acidic residues" evidence="1">
    <location>
        <begin position="18"/>
        <end position="31"/>
    </location>
</feature>
<feature type="region of interest" description="Disordered" evidence="1">
    <location>
        <begin position="1"/>
        <end position="40"/>
    </location>
</feature>
<reference evidence="2 3" key="1">
    <citation type="journal article" date="2009" name="Science">
        <title>Green evolution and dynamic adaptations revealed by genomes of the marine picoeukaryotes Micromonas.</title>
        <authorList>
            <person name="Worden A.Z."/>
            <person name="Lee J.H."/>
            <person name="Mock T."/>
            <person name="Rouze P."/>
            <person name="Simmons M.P."/>
            <person name="Aerts A.L."/>
            <person name="Allen A.E."/>
            <person name="Cuvelier M.L."/>
            <person name="Derelle E."/>
            <person name="Everett M.V."/>
            <person name="Foulon E."/>
            <person name="Grimwood J."/>
            <person name="Gundlach H."/>
            <person name="Henrissat B."/>
            <person name="Napoli C."/>
            <person name="McDonald S.M."/>
            <person name="Parker M.S."/>
            <person name="Rombauts S."/>
            <person name="Salamov A."/>
            <person name="Von Dassow P."/>
            <person name="Badger J.H."/>
            <person name="Coutinho P.M."/>
            <person name="Demir E."/>
            <person name="Dubchak I."/>
            <person name="Gentemann C."/>
            <person name="Eikrem W."/>
            <person name="Gready J.E."/>
            <person name="John U."/>
            <person name="Lanier W."/>
            <person name="Lindquist E.A."/>
            <person name="Lucas S."/>
            <person name="Mayer K.F."/>
            <person name="Moreau H."/>
            <person name="Not F."/>
            <person name="Otillar R."/>
            <person name="Panaud O."/>
            <person name="Pangilinan J."/>
            <person name="Paulsen I."/>
            <person name="Piegu B."/>
            <person name="Poliakov A."/>
            <person name="Robbens S."/>
            <person name="Schmutz J."/>
            <person name="Toulza E."/>
            <person name="Wyss T."/>
            <person name="Zelensky A."/>
            <person name="Zhou K."/>
            <person name="Armbrust E.V."/>
            <person name="Bhattacharya D."/>
            <person name="Goodenough U.W."/>
            <person name="Van de Peer Y."/>
            <person name="Grigoriev I.V."/>
        </authorList>
    </citation>
    <scope>NUCLEOTIDE SEQUENCE [LARGE SCALE GENOMIC DNA]</scope>
    <source>
        <strain evidence="2 3">CCMP1545</strain>
    </source>
</reference>
<sequence>MAARAAASHARAAAPRRRRDDASDRARDAARAVEPALSRRHRAATTRVVRASASAADVVVTVAEANDEREDERDARVFVNLKNGIEAIDDLRALRVPYAFARIQSTMCEVGDLEKVLLELDASFMLDAALGRSVVVVDYGSRDRQRGAPRALWYGLEFVRYALNRAWFGYKGGEEEDGGGGGESGGGGTAGAHYVPVCRGKNVTNDFRRKYSALSKSCKKRLKYYRKFLKPPPEEDALPELPGGGDSPSAKRRVRLVGAYKFTDKDDDDAFYVEALHRAELGTTAVAGAAHPAARASMTEREALDALEGRGFRVLYSGDTEEEWLEQRRGRGGA</sequence>
<organism evidence="3">
    <name type="scientific">Micromonas pusilla (strain CCMP1545)</name>
    <name type="common">Picoplanktonic green alga</name>
    <dbReference type="NCBI Taxonomy" id="564608"/>
    <lineage>
        <taxon>Eukaryota</taxon>
        <taxon>Viridiplantae</taxon>
        <taxon>Chlorophyta</taxon>
        <taxon>Mamiellophyceae</taxon>
        <taxon>Mamiellales</taxon>
        <taxon>Mamiellaceae</taxon>
        <taxon>Micromonas</taxon>
    </lineage>
</organism>
<dbReference type="AlphaFoldDB" id="C1MZZ2"/>
<name>C1MZZ2_MICPC</name>
<feature type="compositionally biased region" description="Low complexity" evidence="1">
    <location>
        <begin position="1"/>
        <end position="13"/>
    </location>
</feature>
<proteinExistence type="predicted"/>
<evidence type="ECO:0000313" key="3">
    <source>
        <dbReference type="Proteomes" id="UP000001876"/>
    </source>
</evidence>
<gene>
    <name evidence="2" type="ORF">MICPUCDRAFT_41417</name>
</gene>
<dbReference type="OMA" id="IRYYRQF"/>
<dbReference type="eggNOG" id="ENOG502SB0Y">
    <property type="taxonomic scope" value="Eukaryota"/>
</dbReference>
<dbReference type="EMBL" id="GG663743">
    <property type="protein sequence ID" value="EEH54687.1"/>
    <property type="molecule type" value="Genomic_DNA"/>
</dbReference>
<dbReference type="OrthoDB" id="5682at2759"/>
<dbReference type="Proteomes" id="UP000001876">
    <property type="component" value="Unassembled WGS sequence"/>
</dbReference>
<dbReference type="RefSeq" id="XP_003061037.1">
    <property type="nucleotide sequence ID" value="XM_003060991.1"/>
</dbReference>